<evidence type="ECO:0000313" key="6">
    <source>
        <dbReference type="Proteomes" id="UP000777303"/>
    </source>
</evidence>
<dbReference type="Pfam" id="PF22020">
    <property type="entry name" value="RlmL_1st"/>
    <property type="match status" value="1"/>
</dbReference>
<dbReference type="Pfam" id="PF01170">
    <property type="entry name" value="UPF0020"/>
    <property type="match status" value="1"/>
</dbReference>
<dbReference type="GO" id="GO:0008990">
    <property type="term" value="F:rRNA (guanine-N2-)-methyltransferase activity"/>
    <property type="evidence" value="ECO:0007669"/>
    <property type="project" value="TreeGrafter"/>
</dbReference>
<evidence type="ECO:0000256" key="1">
    <source>
        <dbReference type="ARBA" id="ARBA00022603"/>
    </source>
</evidence>
<reference evidence="5" key="1">
    <citation type="journal article" date="2021" name="PeerJ">
        <title>Extensive microbial diversity within the chicken gut microbiome revealed by metagenomics and culture.</title>
        <authorList>
            <person name="Gilroy R."/>
            <person name="Ravi A."/>
            <person name="Getino M."/>
            <person name="Pursley I."/>
            <person name="Horton D.L."/>
            <person name="Alikhan N.F."/>
            <person name="Baker D."/>
            <person name="Gharbi K."/>
            <person name="Hall N."/>
            <person name="Watson M."/>
            <person name="Adriaenssens E.M."/>
            <person name="Foster-Nyarko E."/>
            <person name="Jarju S."/>
            <person name="Secka A."/>
            <person name="Antonio M."/>
            <person name="Oren A."/>
            <person name="Chaudhuri R.R."/>
            <person name="La Ragione R."/>
            <person name="Hildebrand F."/>
            <person name="Pallen M.J."/>
        </authorList>
    </citation>
    <scope>NUCLEOTIDE SEQUENCE</scope>
    <source>
        <strain evidence="5">F6-6636</strain>
    </source>
</reference>
<dbReference type="PROSITE" id="PS00092">
    <property type="entry name" value="N6_MTASE"/>
    <property type="match status" value="1"/>
</dbReference>
<dbReference type="Gene3D" id="3.30.2130.30">
    <property type="match status" value="1"/>
</dbReference>
<evidence type="ECO:0000256" key="2">
    <source>
        <dbReference type="ARBA" id="ARBA00022679"/>
    </source>
</evidence>
<evidence type="ECO:0000313" key="5">
    <source>
        <dbReference type="EMBL" id="MBU3851767.1"/>
    </source>
</evidence>
<dbReference type="Pfam" id="PF02926">
    <property type="entry name" value="THUMP"/>
    <property type="match status" value="1"/>
</dbReference>
<proteinExistence type="predicted"/>
<dbReference type="AlphaFoldDB" id="A0A948TK58"/>
<keyword evidence="1 5" id="KW-0489">Methyltransferase</keyword>
<dbReference type="Proteomes" id="UP000777303">
    <property type="component" value="Unassembled WGS sequence"/>
</dbReference>
<dbReference type="CDD" id="cd11715">
    <property type="entry name" value="THUMP_AdoMetMT"/>
    <property type="match status" value="1"/>
</dbReference>
<dbReference type="PANTHER" id="PTHR47313">
    <property type="entry name" value="RIBOSOMAL RNA LARGE SUBUNIT METHYLTRANSFERASE K/L"/>
    <property type="match status" value="1"/>
</dbReference>
<accession>A0A948TK58</accession>
<gene>
    <name evidence="5" type="ORF">H9901_03615</name>
</gene>
<feature type="domain" description="THUMP" evidence="4">
    <location>
        <begin position="43"/>
        <end position="154"/>
    </location>
</feature>
<dbReference type="SMART" id="SM00981">
    <property type="entry name" value="THUMP"/>
    <property type="match status" value="1"/>
</dbReference>
<dbReference type="Gene3D" id="3.40.50.150">
    <property type="entry name" value="Vaccinia Virus protein VP39"/>
    <property type="match status" value="1"/>
</dbReference>
<reference evidence="5" key="2">
    <citation type="submission" date="2021-04" db="EMBL/GenBank/DDBJ databases">
        <authorList>
            <person name="Gilroy R."/>
        </authorList>
    </citation>
    <scope>NUCLEOTIDE SEQUENCE</scope>
    <source>
        <strain evidence="5">F6-6636</strain>
    </source>
</reference>
<dbReference type="EMBL" id="JAHLFS010000048">
    <property type="protein sequence ID" value="MBU3851767.1"/>
    <property type="molecule type" value="Genomic_DNA"/>
</dbReference>
<keyword evidence="2" id="KW-0808">Transferase</keyword>
<dbReference type="InterPro" id="IPR004114">
    <property type="entry name" value="THUMP_dom"/>
</dbReference>
<organism evidence="5 6">
    <name type="scientific">Candidatus Paralactobacillus gallistercoris</name>
    <dbReference type="NCBI Taxonomy" id="2838724"/>
    <lineage>
        <taxon>Bacteria</taxon>
        <taxon>Bacillati</taxon>
        <taxon>Bacillota</taxon>
        <taxon>Bacilli</taxon>
        <taxon>Lactobacillales</taxon>
        <taxon>Lactobacillaceae</taxon>
        <taxon>Lactobacillus</taxon>
    </lineage>
</organism>
<dbReference type="SUPFAM" id="SSF53335">
    <property type="entry name" value="S-adenosyl-L-methionine-dependent methyltransferases"/>
    <property type="match status" value="1"/>
</dbReference>
<evidence type="ECO:0000259" key="4">
    <source>
        <dbReference type="PROSITE" id="PS51165"/>
    </source>
</evidence>
<evidence type="ECO:0000256" key="3">
    <source>
        <dbReference type="PROSITE-ProRule" id="PRU00529"/>
    </source>
</evidence>
<protein>
    <submittedName>
        <fullName evidence="5">Class I SAM-dependent RNA methyltransferase</fullName>
    </submittedName>
</protein>
<dbReference type="PANTHER" id="PTHR47313:SF1">
    <property type="entry name" value="RIBOSOMAL RNA LARGE SUBUNIT METHYLTRANSFERASE K_L"/>
    <property type="match status" value="1"/>
</dbReference>
<dbReference type="GO" id="GO:0070043">
    <property type="term" value="F:rRNA (guanine-N7-)-methyltransferase activity"/>
    <property type="evidence" value="ECO:0007669"/>
    <property type="project" value="TreeGrafter"/>
</dbReference>
<keyword evidence="3" id="KW-0694">RNA-binding</keyword>
<dbReference type="PROSITE" id="PS51165">
    <property type="entry name" value="THUMP"/>
    <property type="match status" value="1"/>
</dbReference>
<dbReference type="InterPro" id="IPR000241">
    <property type="entry name" value="RlmKL-like_Mtase"/>
</dbReference>
<comment type="caution">
    <text evidence="5">The sequence shown here is derived from an EMBL/GenBank/DDBJ whole genome shotgun (WGS) entry which is preliminary data.</text>
</comment>
<dbReference type="InterPro" id="IPR029063">
    <property type="entry name" value="SAM-dependent_MTases_sf"/>
</dbReference>
<dbReference type="InterPro" id="IPR002052">
    <property type="entry name" value="DNA_methylase_N6_adenine_CS"/>
</dbReference>
<dbReference type="GO" id="GO:0003723">
    <property type="term" value="F:RNA binding"/>
    <property type="evidence" value="ECO:0007669"/>
    <property type="project" value="UniProtKB-UniRule"/>
</dbReference>
<dbReference type="InterPro" id="IPR054170">
    <property type="entry name" value="RlmL_1st"/>
</dbReference>
<sequence>MKFNLMATMASGFEAITAKELCNLGYQVTTENGRVRFTGDESDIVKTNLWLRSADRIKIIVGEFTAMTFEQLFEGVKALPWDQLLPLDAAFPVLGKAVRSQLHSEPDIQAITKRAIVAKLSDVYHRRTRLPETGAKYVITVNITKNKAMLTLDTTGDSLFKRGYRVAAGEAPLKENFAASLVLLTHWHPEDMPFYDPTTGSGTIAIEAALLARHIAPGILRHFSFEQFDWMDPQLLVTAKAAARASEKRDFPVEIMGGDINQNMIAMARLNAHKASVLHDINFKQIAVADFHTDLQNGVIVANPPYGKRLDDQAKVRHLYQQMGQVYRPMTTWSKYILTSDMQFEEYYGQKATKRRKLYNGYLRTDLFQYWGKPVWHHNK</sequence>
<name>A0A948TK58_9LACO</name>